<protein>
    <recommendedName>
        <fullName evidence="4">dolichyl-phosphate beta-glucosyltransferase</fullName>
        <ecNumber evidence="4">2.4.1.117</ecNumber>
    </recommendedName>
</protein>
<feature type="region of interest" description="Disordered" evidence="13">
    <location>
        <begin position="124"/>
        <end position="146"/>
    </location>
</feature>
<keyword evidence="17" id="KW-1185">Reference proteome</keyword>
<dbReference type="RefSeq" id="XP_025352245.1">
    <property type="nucleotide sequence ID" value="XM_025497059.1"/>
</dbReference>
<dbReference type="GO" id="GO:0006487">
    <property type="term" value="P:protein N-linked glycosylation"/>
    <property type="evidence" value="ECO:0007669"/>
    <property type="project" value="TreeGrafter"/>
</dbReference>
<dbReference type="InterPro" id="IPR029044">
    <property type="entry name" value="Nucleotide-diphossugar_trans"/>
</dbReference>
<evidence type="ECO:0000256" key="2">
    <source>
        <dbReference type="ARBA" id="ARBA00004922"/>
    </source>
</evidence>
<evidence type="ECO:0000256" key="9">
    <source>
        <dbReference type="ARBA" id="ARBA00022968"/>
    </source>
</evidence>
<evidence type="ECO:0000256" key="8">
    <source>
        <dbReference type="ARBA" id="ARBA00022824"/>
    </source>
</evidence>
<evidence type="ECO:0000256" key="10">
    <source>
        <dbReference type="ARBA" id="ARBA00022989"/>
    </source>
</evidence>
<evidence type="ECO:0000256" key="5">
    <source>
        <dbReference type="ARBA" id="ARBA00022676"/>
    </source>
</evidence>
<keyword evidence="8" id="KW-0256">Endoplasmic reticulum</keyword>
<evidence type="ECO:0000256" key="4">
    <source>
        <dbReference type="ARBA" id="ARBA00012583"/>
    </source>
</evidence>
<dbReference type="CDD" id="cd04188">
    <property type="entry name" value="DPG_synthase"/>
    <property type="match status" value="1"/>
</dbReference>
<dbReference type="GO" id="GO:0005789">
    <property type="term" value="C:endoplasmic reticulum membrane"/>
    <property type="evidence" value="ECO:0007669"/>
    <property type="project" value="UniProtKB-SubCell"/>
</dbReference>
<evidence type="ECO:0000256" key="14">
    <source>
        <dbReference type="SAM" id="Phobius"/>
    </source>
</evidence>
<keyword evidence="5" id="KW-0328">Glycosyltransferase</keyword>
<comment type="pathway">
    <text evidence="2">Protein modification; protein glycosylation.</text>
</comment>
<comment type="similarity">
    <text evidence="3">Belongs to the glycosyltransferase 2 family.</text>
</comment>
<organism evidence="16 17">
    <name type="scientific">Meira miltonrushii</name>
    <dbReference type="NCBI Taxonomy" id="1280837"/>
    <lineage>
        <taxon>Eukaryota</taxon>
        <taxon>Fungi</taxon>
        <taxon>Dikarya</taxon>
        <taxon>Basidiomycota</taxon>
        <taxon>Ustilaginomycotina</taxon>
        <taxon>Exobasidiomycetes</taxon>
        <taxon>Exobasidiales</taxon>
        <taxon>Brachybasidiaceae</taxon>
        <taxon>Meira</taxon>
    </lineage>
</organism>
<dbReference type="EMBL" id="KZ819606">
    <property type="protein sequence ID" value="PWN31943.1"/>
    <property type="molecule type" value="Genomic_DNA"/>
</dbReference>
<feature type="transmembrane region" description="Helical" evidence="14">
    <location>
        <begin position="26"/>
        <end position="49"/>
    </location>
</feature>
<dbReference type="Pfam" id="PF00535">
    <property type="entry name" value="Glycos_transf_2"/>
    <property type="match status" value="1"/>
</dbReference>
<dbReference type="GeneID" id="37018840"/>
<evidence type="ECO:0000256" key="6">
    <source>
        <dbReference type="ARBA" id="ARBA00022679"/>
    </source>
</evidence>
<dbReference type="Proteomes" id="UP000245771">
    <property type="component" value="Unassembled WGS sequence"/>
</dbReference>
<dbReference type="STRING" id="1280837.A0A316V6W4"/>
<keyword evidence="6" id="KW-0808">Transferase</keyword>
<evidence type="ECO:0000256" key="13">
    <source>
        <dbReference type="SAM" id="MobiDB-lite"/>
    </source>
</evidence>
<evidence type="ECO:0000256" key="12">
    <source>
        <dbReference type="ARBA" id="ARBA00045097"/>
    </source>
</evidence>
<name>A0A316V6W4_9BASI</name>
<dbReference type="PANTHER" id="PTHR10859:SF91">
    <property type="entry name" value="DOLICHYL-PHOSPHATE BETA-GLUCOSYLTRANSFERASE"/>
    <property type="match status" value="1"/>
</dbReference>
<reference evidence="16 17" key="1">
    <citation type="journal article" date="2018" name="Mol. Biol. Evol.">
        <title>Broad Genomic Sampling Reveals a Smut Pathogenic Ancestry of the Fungal Clade Ustilaginomycotina.</title>
        <authorList>
            <person name="Kijpornyongpan T."/>
            <person name="Mondo S.J."/>
            <person name="Barry K."/>
            <person name="Sandor L."/>
            <person name="Lee J."/>
            <person name="Lipzen A."/>
            <person name="Pangilinan J."/>
            <person name="LaButti K."/>
            <person name="Hainaut M."/>
            <person name="Henrissat B."/>
            <person name="Grigoriev I.V."/>
            <person name="Spatafora J.W."/>
            <person name="Aime M.C."/>
        </authorList>
    </citation>
    <scope>NUCLEOTIDE SEQUENCE [LARGE SCALE GENOMIC DNA]</scope>
    <source>
        <strain evidence="16 17">MCA 3882</strain>
    </source>
</reference>
<keyword evidence="10 14" id="KW-1133">Transmembrane helix</keyword>
<sequence>MSCCAEHQVLTTGSSYLFNVWSSSPFLTSLLLGPIVLAIVLVYPALVFFTPQEKHLDSSAFQYVTADDPSKRKTLPKLVEIDAENEEIQLSIVIPAFNEKDRLPVMLDEAVAFLETLKTSKKSLAEGNGKGKQANGHSHTATETASKRALVNPLQSIEFIIVDDGSRDSTARDVLEYAKKNKLDTSLRLVQLGQNCGKGRAVRHGVLHARGALIAFCDADGATRFSDLGNLAKEMDRIITPAGYAIVCGSRNHLVQSEAVVKRSFARNFLMHSFHLVLKLLMRPPNPAKIVNSFLPNVNFFAKSSTSKRNLLPVQPPIRDTQCGFKLFTRRSAQAIFPLAHIDRWIFDVELLLLAEVASSNTLQRTAASNPSLFADSAVKDPLLRLPLPISEVAVDWREVEGSKIDILKDSIRMGLDLLIIRLNYAFGRWKGPGILPGVESMSGKEKVDSCCK</sequence>
<keyword evidence="11 14" id="KW-0472">Membrane</keyword>
<gene>
    <name evidence="16" type="ORF">FA14DRAFT_138444</name>
</gene>
<evidence type="ECO:0000313" key="17">
    <source>
        <dbReference type="Proteomes" id="UP000245771"/>
    </source>
</evidence>
<dbReference type="AlphaFoldDB" id="A0A316V6W4"/>
<dbReference type="Gene3D" id="3.90.550.10">
    <property type="entry name" value="Spore Coat Polysaccharide Biosynthesis Protein SpsA, Chain A"/>
    <property type="match status" value="1"/>
</dbReference>
<evidence type="ECO:0000256" key="11">
    <source>
        <dbReference type="ARBA" id="ARBA00023136"/>
    </source>
</evidence>
<dbReference type="OrthoDB" id="3784at2759"/>
<dbReference type="GO" id="GO:0004581">
    <property type="term" value="F:dolichyl-phosphate beta-glucosyltransferase activity"/>
    <property type="evidence" value="ECO:0007669"/>
    <property type="project" value="UniProtKB-EC"/>
</dbReference>
<comment type="catalytic activity">
    <reaction evidence="12">
        <text>a di-trans,poly-cis-dolichyl phosphate + UDP-alpha-D-glucose = a di-trans,poly-cis-dolichyl beta-D-glucosyl phosphate + UDP</text>
        <dbReference type="Rhea" id="RHEA:15401"/>
        <dbReference type="Rhea" id="RHEA-COMP:19498"/>
        <dbReference type="Rhea" id="RHEA-COMP:19502"/>
        <dbReference type="ChEBI" id="CHEBI:57525"/>
        <dbReference type="ChEBI" id="CHEBI:57683"/>
        <dbReference type="ChEBI" id="CHEBI:58223"/>
        <dbReference type="ChEBI" id="CHEBI:58885"/>
        <dbReference type="EC" id="2.4.1.117"/>
    </reaction>
    <physiologicalReaction direction="left-to-right" evidence="12">
        <dbReference type="Rhea" id="RHEA:15402"/>
    </physiologicalReaction>
</comment>
<accession>A0A316V6W4</accession>
<comment type="subcellular location">
    <subcellularLocation>
        <location evidence="1">Endoplasmic reticulum membrane</location>
        <topology evidence="1">Single-pass membrane protein</topology>
    </subcellularLocation>
</comment>
<evidence type="ECO:0000256" key="3">
    <source>
        <dbReference type="ARBA" id="ARBA00006739"/>
    </source>
</evidence>
<dbReference type="InterPro" id="IPR035518">
    <property type="entry name" value="DPG_synthase"/>
</dbReference>
<evidence type="ECO:0000259" key="15">
    <source>
        <dbReference type="Pfam" id="PF00535"/>
    </source>
</evidence>
<feature type="compositionally biased region" description="Polar residues" evidence="13">
    <location>
        <begin position="135"/>
        <end position="144"/>
    </location>
</feature>
<dbReference type="PANTHER" id="PTHR10859">
    <property type="entry name" value="GLYCOSYL TRANSFERASE"/>
    <property type="match status" value="1"/>
</dbReference>
<dbReference type="InterPro" id="IPR001173">
    <property type="entry name" value="Glyco_trans_2-like"/>
</dbReference>
<dbReference type="SUPFAM" id="SSF53448">
    <property type="entry name" value="Nucleotide-diphospho-sugar transferases"/>
    <property type="match status" value="1"/>
</dbReference>
<dbReference type="InParanoid" id="A0A316V6W4"/>
<feature type="domain" description="Glycosyltransferase 2-like" evidence="15">
    <location>
        <begin position="152"/>
        <end position="251"/>
    </location>
</feature>
<dbReference type="EC" id="2.4.1.117" evidence="4"/>
<keyword evidence="9" id="KW-0735">Signal-anchor</keyword>
<evidence type="ECO:0000313" key="16">
    <source>
        <dbReference type="EMBL" id="PWN31943.1"/>
    </source>
</evidence>
<keyword evidence="7 14" id="KW-0812">Transmembrane</keyword>
<evidence type="ECO:0000256" key="7">
    <source>
        <dbReference type="ARBA" id="ARBA00022692"/>
    </source>
</evidence>
<proteinExistence type="inferred from homology"/>
<dbReference type="FunCoup" id="A0A316V6W4">
    <property type="interactions" value="403"/>
</dbReference>
<evidence type="ECO:0000256" key="1">
    <source>
        <dbReference type="ARBA" id="ARBA00004389"/>
    </source>
</evidence>